<dbReference type="PATRIC" id="fig|1408103.3.peg.3905"/>
<dbReference type="InterPro" id="IPR013783">
    <property type="entry name" value="Ig-like_fold"/>
</dbReference>
<protein>
    <recommendedName>
        <fullName evidence="3">Fibronectin type-III domain-containing protein</fullName>
    </recommendedName>
</protein>
<dbReference type="AlphaFoldDB" id="A0A0M2SQE2"/>
<gene>
    <name evidence="1" type="ORF">WQ57_17590</name>
</gene>
<dbReference type="Proteomes" id="UP000034166">
    <property type="component" value="Unassembled WGS sequence"/>
</dbReference>
<evidence type="ECO:0000313" key="2">
    <source>
        <dbReference type="Proteomes" id="UP000034166"/>
    </source>
</evidence>
<accession>A0A0M2SQE2</accession>
<dbReference type="Gene3D" id="2.60.40.10">
    <property type="entry name" value="Immunoglobulins"/>
    <property type="match status" value="1"/>
</dbReference>
<reference evidence="1 2" key="1">
    <citation type="submission" date="2015-04" db="EMBL/GenBank/DDBJ databases">
        <title>Taxonomic description and genome sequence of Bacillus campisalis sp. nov., a novel member of the genus Bacillus isolated from solar saltern.</title>
        <authorList>
            <person name="Mathan Kumar R."/>
            <person name="Kaur G."/>
            <person name="Kumar A."/>
            <person name="Singh N.K."/>
            <person name="Kaur N."/>
            <person name="Kumar N."/>
            <person name="Mayilraj S."/>
        </authorList>
    </citation>
    <scope>NUCLEOTIDE SEQUENCE [LARGE SCALE GENOMIC DNA]</scope>
    <source>
        <strain evidence="1 2">SA2-6</strain>
    </source>
</reference>
<dbReference type="EMBL" id="LAYY01000023">
    <property type="protein sequence ID" value="KKK36789.1"/>
    <property type="molecule type" value="Genomic_DNA"/>
</dbReference>
<keyword evidence="2" id="KW-1185">Reference proteome</keyword>
<evidence type="ECO:0000313" key="1">
    <source>
        <dbReference type="EMBL" id="KKK36789.1"/>
    </source>
</evidence>
<dbReference type="Pfam" id="PF11579">
    <property type="entry name" value="DUF3238"/>
    <property type="match status" value="1"/>
</dbReference>
<name>A0A0M2SQE2_9BACI</name>
<evidence type="ECO:0008006" key="3">
    <source>
        <dbReference type="Google" id="ProtNLM"/>
    </source>
</evidence>
<proteinExistence type="predicted"/>
<sequence length="392" mass="44754">MEQKQDQITLAWPHIGESYRVYRNGQFVYSGQEPRLTDTSLLPGTIYSYSIECLDAQDEPIEKIKVQTATAVSEKRTENVLADSIFTTVVTKGQISLEWEPIDGIEEYTILRNGLEAGKVKKCLFIDLEIEDQEEYTYTIRARRPLELSEQEASEGKSLMANILGFLKWDTSTQRTAMEEFEITTRIAPLKQLLEGEKQKSPENNQSKKHLRYTTFLPQKWLKNPNAASKYHYFKGDHRGFNPDSPQYRTRADVHLDMSGVDEPVELVKSVGTTKAYNWLRSPIGEAQASDEGIAVEKVFNTDEKVAFQLIHSVGNPLVLSPAIDYDVHATFYRNGEMDIAGNHDQAPHHEVYLKSVDSPHWETIHQSRSKGLEMMAPSTANKLWRYTTFTI</sequence>
<dbReference type="InterPro" id="IPR021631">
    <property type="entry name" value="DUF3238"/>
</dbReference>
<organism evidence="1 2">
    <name type="scientific">Mesobacillus campisalis</name>
    <dbReference type="NCBI Taxonomy" id="1408103"/>
    <lineage>
        <taxon>Bacteria</taxon>
        <taxon>Bacillati</taxon>
        <taxon>Bacillota</taxon>
        <taxon>Bacilli</taxon>
        <taxon>Bacillales</taxon>
        <taxon>Bacillaceae</taxon>
        <taxon>Mesobacillus</taxon>
    </lineage>
</organism>
<comment type="caution">
    <text evidence="1">The sequence shown here is derived from an EMBL/GenBank/DDBJ whole genome shotgun (WGS) entry which is preliminary data.</text>
</comment>